<dbReference type="InterPro" id="IPR036396">
    <property type="entry name" value="Cyt_P450_sf"/>
</dbReference>
<dbReference type="OrthoDB" id="2789670at2759"/>
<evidence type="ECO:0000313" key="12">
    <source>
        <dbReference type="EMBL" id="KIM85584.1"/>
    </source>
</evidence>
<evidence type="ECO:0000256" key="1">
    <source>
        <dbReference type="ARBA" id="ARBA00001971"/>
    </source>
</evidence>
<sequence>MSHVTAKIQSSELRTSLSQRRCEILHRIRLPVSSAAASVQEVRPPGPNPRWLIGNPIPGYRQWLKFEEWRKIYGNVVQITVVGQPTVILSSLKAASDLLDARGTIYSDRPPAIMAGELVGWARGLGYSPYNLRFREFRRMFHQYIGARACQEPDFLAIQESENKKFLRRISKDPDGFMEHARESTGSLILRLAYGYSTVQNNDPFVKIAEDAMHGFARASEPGRFWVDSFPILRHVPSWLPGAGFKIIARHMREDLERLYNVPFDFVKSEMNRDSALPSFISSYLEEKAGTPTLEEEEEFIKAASASLYSGTPSAVTSFILAMTLNPAVQSRAQAELDAVICSNDDTAVRLPKFADRECLPYVNAIVKEVLRWNPSVPLGLPHMVTEDDVYQSYHIKKGTVVWANIWSILHDESVYPDPFELRPDRYLDEDGKLRQLGKAEDPATAAFGFGRRICPGLFLADNSIFLAIAMMLYVFNISKTKDQHGVEITPAVEYDGHPRPFICSIQPRSPQLTALIVGSSV</sequence>
<evidence type="ECO:0000256" key="8">
    <source>
        <dbReference type="ARBA" id="ARBA00023033"/>
    </source>
</evidence>
<keyword evidence="7 9" id="KW-0408">Iron</keyword>
<keyword evidence="6 10" id="KW-0560">Oxidoreductase</keyword>
<dbReference type="PANTHER" id="PTHR46300">
    <property type="entry name" value="P450, PUTATIVE (EUROFUNG)-RELATED-RELATED"/>
    <property type="match status" value="1"/>
</dbReference>
<dbReference type="Gene3D" id="1.10.630.10">
    <property type="entry name" value="Cytochrome P450"/>
    <property type="match status" value="1"/>
</dbReference>
<evidence type="ECO:0000256" key="3">
    <source>
        <dbReference type="ARBA" id="ARBA00010617"/>
    </source>
</evidence>
<evidence type="ECO:0000256" key="5">
    <source>
        <dbReference type="ARBA" id="ARBA00022723"/>
    </source>
</evidence>
<comment type="pathway">
    <text evidence="2">Secondary metabolite biosynthesis.</text>
</comment>
<evidence type="ECO:0000256" key="11">
    <source>
        <dbReference type="SAM" id="Phobius"/>
    </source>
</evidence>
<dbReference type="Pfam" id="PF00067">
    <property type="entry name" value="p450"/>
    <property type="match status" value="1"/>
</dbReference>
<keyword evidence="4 9" id="KW-0349">Heme</keyword>
<dbReference type="PRINTS" id="PR00385">
    <property type="entry name" value="P450"/>
</dbReference>
<evidence type="ECO:0000256" key="7">
    <source>
        <dbReference type="ARBA" id="ARBA00023004"/>
    </source>
</evidence>
<dbReference type="AlphaFoldDB" id="A0A0C3G0A6"/>
<keyword evidence="11" id="KW-0812">Transmembrane</keyword>
<dbReference type="InterPro" id="IPR001128">
    <property type="entry name" value="Cyt_P450"/>
</dbReference>
<dbReference type="GO" id="GO:0004497">
    <property type="term" value="F:monooxygenase activity"/>
    <property type="evidence" value="ECO:0007669"/>
    <property type="project" value="UniProtKB-KW"/>
</dbReference>
<dbReference type="InParanoid" id="A0A0C3G0A6"/>
<reference evidence="12 13" key="1">
    <citation type="submission" date="2014-04" db="EMBL/GenBank/DDBJ databases">
        <authorList>
            <consortium name="DOE Joint Genome Institute"/>
            <person name="Kuo A."/>
            <person name="Tarkka M."/>
            <person name="Buscot F."/>
            <person name="Kohler A."/>
            <person name="Nagy L.G."/>
            <person name="Floudas D."/>
            <person name="Copeland A."/>
            <person name="Barry K.W."/>
            <person name="Cichocki N."/>
            <person name="Veneault-Fourrey C."/>
            <person name="LaButti K."/>
            <person name="Lindquist E.A."/>
            <person name="Lipzen A."/>
            <person name="Lundell T."/>
            <person name="Morin E."/>
            <person name="Murat C."/>
            <person name="Sun H."/>
            <person name="Tunlid A."/>
            <person name="Henrissat B."/>
            <person name="Grigoriev I.V."/>
            <person name="Hibbett D.S."/>
            <person name="Martin F."/>
            <person name="Nordberg H.P."/>
            <person name="Cantor M.N."/>
            <person name="Hua S.X."/>
        </authorList>
    </citation>
    <scope>NUCLEOTIDE SEQUENCE [LARGE SCALE GENOMIC DNA]</scope>
    <source>
        <strain evidence="12 13">F 1598</strain>
    </source>
</reference>
<dbReference type="Proteomes" id="UP000054166">
    <property type="component" value="Unassembled WGS sequence"/>
</dbReference>
<evidence type="ECO:0000256" key="10">
    <source>
        <dbReference type="RuleBase" id="RU000461"/>
    </source>
</evidence>
<dbReference type="PROSITE" id="PS00086">
    <property type="entry name" value="CYTOCHROME_P450"/>
    <property type="match status" value="1"/>
</dbReference>
<dbReference type="PRINTS" id="PR00463">
    <property type="entry name" value="EP450I"/>
</dbReference>
<dbReference type="STRING" id="765440.A0A0C3G0A6"/>
<proteinExistence type="inferred from homology"/>
<dbReference type="SUPFAM" id="SSF48264">
    <property type="entry name" value="Cytochrome P450"/>
    <property type="match status" value="1"/>
</dbReference>
<evidence type="ECO:0000256" key="2">
    <source>
        <dbReference type="ARBA" id="ARBA00005179"/>
    </source>
</evidence>
<evidence type="ECO:0000256" key="4">
    <source>
        <dbReference type="ARBA" id="ARBA00022617"/>
    </source>
</evidence>
<dbReference type="GO" id="GO:0005506">
    <property type="term" value="F:iron ion binding"/>
    <property type="evidence" value="ECO:0007669"/>
    <property type="project" value="InterPro"/>
</dbReference>
<evidence type="ECO:0000256" key="6">
    <source>
        <dbReference type="ARBA" id="ARBA00023002"/>
    </source>
</evidence>
<dbReference type="HOGENOM" id="CLU_001570_2_3_1"/>
<evidence type="ECO:0000256" key="9">
    <source>
        <dbReference type="PIRSR" id="PIRSR602401-1"/>
    </source>
</evidence>
<dbReference type="GO" id="GO:0020037">
    <property type="term" value="F:heme binding"/>
    <property type="evidence" value="ECO:0007669"/>
    <property type="project" value="InterPro"/>
</dbReference>
<comment type="cofactor">
    <cofactor evidence="1 9">
        <name>heme</name>
        <dbReference type="ChEBI" id="CHEBI:30413"/>
    </cofactor>
</comment>
<reference evidence="13" key="2">
    <citation type="submission" date="2015-01" db="EMBL/GenBank/DDBJ databases">
        <title>Evolutionary Origins and Diversification of the Mycorrhizal Mutualists.</title>
        <authorList>
            <consortium name="DOE Joint Genome Institute"/>
            <consortium name="Mycorrhizal Genomics Consortium"/>
            <person name="Kohler A."/>
            <person name="Kuo A."/>
            <person name="Nagy L.G."/>
            <person name="Floudas D."/>
            <person name="Copeland A."/>
            <person name="Barry K.W."/>
            <person name="Cichocki N."/>
            <person name="Veneault-Fourrey C."/>
            <person name="LaButti K."/>
            <person name="Lindquist E.A."/>
            <person name="Lipzen A."/>
            <person name="Lundell T."/>
            <person name="Morin E."/>
            <person name="Murat C."/>
            <person name="Riley R."/>
            <person name="Ohm R."/>
            <person name="Sun H."/>
            <person name="Tunlid A."/>
            <person name="Henrissat B."/>
            <person name="Grigoriev I.V."/>
            <person name="Hibbett D.S."/>
            <person name="Martin F."/>
        </authorList>
    </citation>
    <scope>NUCLEOTIDE SEQUENCE [LARGE SCALE GENOMIC DNA]</scope>
    <source>
        <strain evidence="13">F 1598</strain>
    </source>
</reference>
<comment type="similarity">
    <text evidence="3 10">Belongs to the cytochrome P450 family.</text>
</comment>
<gene>
    <name evidence="12" type="ORF">PILCRDRAFT_96247</name>
</gene>
<evidence type="ECO:0000313" key="13">
    <source>
        <dbReference type="Proteomes" id="UP000054166"/>
    </source>
</evidence>
<feature type="transmembrane region" description="Helical" evidence="11">
    <location>
        <begin position="457"/>
        <end position="476"/>
    </location>
</feature>
<name>A0A0C3G0A6_PILCF</name>
<keyword evidence="5 9" id="KW-0479">Metal-binding</keyword>
<dbReference type="PANTHER" id="PTHR46300:SF7">
    <property type="entry name" value="P450, PUTATIVE (EUROFUNG)-RELATED"/>
    <property type="match status" value="1"/>
</dbReference>
<keyword evidence="13" id="KW-1185">Reference proteome</keyword>
<organism evidence="12 13">
    <name type="scientific">Piloderma croceum (strain F 1598)</name>
    <dbReference type="NCBI Taxonomy" id="765440"/>
    <lineage>
        <taxon>Eukaryota</taxon>
        <taxon>Fungi</taxon>
        <taxon>Dikarya</taxon>
        <taxon>Basidiomycota</taxon>
        <taxon>Agaricomycotina</taxon>
        <taxon>Agaricomycetes</taxon>
        <taxon>Agaricomycetidae</taxon>
        <taxon>Atheliales</taxon>
        <taxon>Atheliaceae</taxon>
        <taxon>Piloderma</taxon>
    </lineage>
</organism>
<evidence type="ECO:0008006" key="14">
    <source>
        <dbReference type="Google" id="ProtNLM"/>
    </source>
</evidence>
<dbReference type="InterPro" id="IPR017972">
    <property type="entry name" value="Cyt_P450_CS"/>
</dbReference>
<dbReference type="InterPro" id="IPR050364">
    <property type="entry name" value="Cytochrome_P450_fung"/>
</dbReference>
<keyword evidence="11" id="KW-1133">Transmembrane helix</keyword>
<dbReference type="InterPro" id="IPR002401">
    <property type="entry name" value="Cyt_P450_E_grp-I"/>
</dbReference>
<feature type="binding site" description="axial binding residue" evidence="9">
    <location>
        <position position="455"/>
    </location>
    <ligand>
        <name>heme</name>
        <dbReference type="ChEBI" id="CHEBI:30413"/>
    </ligand>
    <ligandPart>
        <name>Fe</name>
        <dbReference type="ChEBI" id="CHEBI:18248"/>
    </ligandPart>
</feature>
<dbReference type="EMBL" id="KN832984">
    <property type="protein sequence ID" value="KIM85584.1"/>
    <property type="molecule type" value="Genomic_DNA"/>
</dbReference>
<accession>A0A0C3G0A6</accession>
<dbReference type="CDD" id="cd11065">
    <property type="entry name" value="CYP64-like"/>
    <property type="match status" value="1"/>
</dbReference>
<dbReference type="GO" id="GO:0016705">
    <property type="term" value="F:oxidoreductase activity, acting on paired donors, with incorporation or reduction of molecular oxygen"/>
    <property type="evidence" value="ECO:0007669"/>
    <property type="project" value="InterPro"/>
</dbReference>
<keyword evidence="8 10" id="KW-0503">Monooxygenase</keyword>
<protein>
    <recommendedName>
        <fullName evidence="14">Cytochrome P450</fullName>
    </recommendedName>
</protein>
<keyword evidence="11" id="KW-0472">Membrane</keyword>